<sequence>VISYISRIASSLLRVGDVGESTHTVFPTLVFPGEKMSLNSNNHSEISKFDALLPGDMARKVESVGIQKAEADTISTLVLAILAGAFISLGAVFATTVTTGAGELPYGLVKL</sequence>
<name>A0A382PU65_9ZZZZ</name>
<dbReference type="AlphaFoldDB" id="A0A382PU65"/>
<reference evidence="6" key="1">
    <citation type="submission" date="2018-05" db="EMBL/GenBank/DDBJ databases">
        <authorList>
            <person name="Lanie J.A."/>
            <person name="Ng W.-L."/>
            <person name="Kazmierczak K.M."/>
            <person name="Andrzejewski T.M."/>
            <person name="Davidsen T.M."/>
            <person name="Wayne K.J."/>
            <person name="Tettelin H."/>
            <person name="Glass J.I."/>
            <person name="Rusch D."/>
            <person name="Podicherti R."/>
            <person name="Tsui H.-C.T."/>
            <person name="Winkler M.E."/>
        </authorList>
    </citation>
    <scope>NUCLEOTIDE SEQUENCE</scope>
</reference>
<dbReference type="GO" id="GO:0016020">
    <property type="term" value="C:membrane"/>
    <property type="evidence" value="ECO:0007669"/>
    <property type="project" value="UniProtKB-SubCell"/>
</dbReference>
<dbReference type="Gene3D" id="1.20.1080.10">
    <property type="entry name" value="Glycerol uptake facilitator protein"/>
    <property type="match status" value="1"/>
</dbReference>
<evidence type="ECO:0000256" key="2">
    <source>
        <dbReference type="ARBA" id="ARBA00022692"/>
    </source>
</evidence>
<evidence type="ECO:0000256" key="5">
    <source>
        <dbReference type="SAM" id="Phobius"/>
    </source>
</evidence>
<evidence type="ECO:0000313" key="6">
    <source>
        <dbReference type="EMBL" id="SVC76786.1"/>
    </source>
</evidence>
<dbReference type="InterPro" id="IPR023271">
    <property type="entry name" value="Aquaporin-like"/>
</dbReference>
<evidence type="ECO:0000256" key="4">
    <source>
        <dbReference type="ARBA" id="ARBA00023136"/>
    </source>
</evidence>
<dbReference type="EMBL" id="UINC01109756">
    <property type="protein sequence ID" value="SVC76786.1"/>
    <property type="molecule type" value="Genomic_DNA"/>
</dbReference>
<comment type="subcellular location">
    <subcellularLocation>
        <location evidence="1">Membrane</location>
        <topology evidence="1">Multi-pass membrane protein</topology>
    </subcellularLocation>
</comment>
<evidence type="ECO:0000256" key="3">
    <source>
        <dbReference type="ARBA" id="ARBA00022989"/>
    </source>
</evidence>
<proteinExistence type="predicted"/>
<accession>A0A382PU65</accession>
<organism evidence="6">
    <name type="scientific">marine metagenome</name>
    <dbReference type="NCBI Taxonomy" id="408172"/>
    <lineage>
        <taxon>unclassified sequences</taxon>
        <taxon>metagenomes</taxon>
        <taxon>ecological metagenomes</taxon>
    </lineage>
</organism>
<keyword evidence="3 5" id="KW-1133">Transmembrane helix</keyword>
<keyword evidence="2 5" id="KW-0812">Transmembrane</keyword>
<keyword evidence="4 5" id="KW-0472">Membrane</keyword>
<protein>
    <submittedName>
        <fullName evidence="6">Uncharacterized protein</fullName>
    </submittedName>
</protein>
<feature type="transmembrane region" description="Helical" evidence="5">
    <location>
        <begin position="77"/>
        <end position="101"/>
    </location>
</feature>
<evidence type="ECO:0000256" key="1">
    <source>
        <dbReference type="ARBA" id="ARBA00004141"/>
    </source>
</evidence>
<gene>
    <name evidence="6" type="ORF">METZ01_LOCUS329640</name>
</gene>
<feature type="non-terminal residue" evidence="6">
    <location>
        <position position="111"/>
    </location>
</feature>
<feature type="non-terminal residue" evidence="6">
    <location>
        <position position="1"/>
    </location>
</feature>